<dbReference type="AlphaFoldDB" id="A0AAV1SR19"/>
<gene>
    <name evidence="1" type="ORF">DCAF_LOCUS25351</name>
</gene>
<organism evidence="1 2">
    <name type="scientific">Dovyalis caffra</name>
    <dbReference type="NCBI Taxonomy" id="77055"/>
    <lineage>
        <taxon>Eukaryota</taxon>
        <taxon>Viridiplantae</taxon>
        <taxon>Streptophyta</taxon>
        <taxon>Embryophyta</taxon>
        <taxon>Tracheophyta</taxon>
        <taxon>Spermatophyta</taxon>
        <taxon>Magnoliopsida</taxon>
        <taxon>eudicotyledons</taxon>
        <taxon>Gunneridae</taxon>
        <taxon>Pentapetalae</taxon>
        <taxon>rosids</taxon>
        <taxon>fabids</taxon>
        <taxon>Malpighiales</taxon>
        <taxon>Salicaceae</taxon>
        <taxon>Flacourtieae</taxon>
        <taxon>Dovyalis</taxon>
    </lineage>
</organism>
<comment type="caution">
    <text evidence="1">The sequence shown here is derived from an EMBL/GenBank/DDBJ whole genome shotgun (WGS) entry which is preliminary data.</text>
</comment>
<keyword evidence="2" id="KW-1185">Reference proteome</keyword>
<dbReference type="EMBL" id="CAWUPB010001195">
    <property type="protein sequence ID" value="CAK7354812.1"/>
    <property type="molecule type" value="Genomic_DNA"/>
</dbReference>
<reference evidence="1 2" key="1">
    <citation type="submission" date="2024-01" db="EMBL/GenBank/DDBJ databases">
        <authorList>
            <person name="Waweru B."/>
        </authorList>
    </citation>
    <scope>NUCLEOTIDE SEQUENCE [LARGE SCALE GENOMIC DNA]</scope>
</reference>
<evidence type="ECO:0000313" key="1">
    <source>
        <dbReference type="EMBL" id="CAK7354812.1"/>
    </source>
</evidence>
<protein>
    <submittedName>
        <fullName evidence="1">Uncharacterized protein</fullName>
    </submittedName>
</protein>
<proteinExistence type="predicted"/>
<sequence>VIRVKALGIRCEVDVLKNESSLVPIALVTTARFDGSLTSTKEELAKESNKDLGFNLFD</sequence>
<name>A0AAV1SR19_9ROSI</name>
<evidence type="ECO:0000313" key="2">
    <source>
        <dbReference type="Proteomes" id="UP001314170"/>
    </source>
</evidence>
<feature type="non-terminal residue" evidence="1">
    <location>
        <position position="1"/>
    </location>
</feature>
<accession>A0AAV1SR19</accession>
<dbReference type="Proteomes" id="UP001314170">
    <property type="component" value="Unassembled WGS sequence"/>
</dbReference>